<feature type="transmembrane region" description="Helical" evidence="2">
    <location>
        <begin position="261"/>
        <end position="282"/>
    </location>
</feature>
<feature type="compositionally biased region" description="Pro residues" evidence="1">
    <location>
        <begin position="236"/>
        <end position="245"/>
    </location>
</feature>
<reference evidence="4 5" key="1">
    <citation type="submission" date="2017-01" db="EMBL/GenBank/DDBJ databases">
        <authorList>
            <person name="Varghese N."/>
            <person name="Submissions S."/>
        </authorList>
    </citation>
    <scope>NUCLEOTIDE SEQUENCE [LARGE SCALE GENOMIC DNA]</scope>
    <source>
        <strain evidence="4 5">ATCC 700171</strain>
    </source>
</reference>
<keyword evidence="2" id="KW-0812">Transmembrane</keyword>
<accession>A0A1N6NSV4</accession>
<dbReference type="AlphaFoldDB" id="A0A1N6NSV4"/>
<dbReference type="Pfam" id="PF13717">
    <property type="entry name" value="Zn_ribbon_4"/>
    <property type="match status" value="1"/>
</dbReference>
<organism evidence="4 5">
    <name type="scientific">Paracoccus thiocyanatus</name>
    <dbReference type="NCBI Taxonomy" id="34006"/>
    <lineage>
        <taxon>Bacteria</taxon>
        <taxon>Pseudomonadati</taxon>
        <taxon>Pseudomonadota</taxon>
        <taxon>Alphaproteobacteria</taxon>
        <taxon>Rhodobacterales</taxon>
        <taxon>Paracoccaceae</taxon>
        <taxon>Paracoccus</taxon>
    </lineage>
</organism>
<feature type="region of interest" description="Disordered" evidence="1">
    <location>
        <begin position="203"/>
        <end position="222"/>
    </location>
</feature>
<feature type="region of interest" description="Disordered" evidence="1">
    <location>
        <begin position="83"/>
        <end position="127"/>
    </location>
</feature>
<evidence type="ECO:0000256" key="1">
    <source>
        <dbReference type="SAM" id="MobiDB-lite"/>
    </source>
</evidence>
<feature type="compositionally biased region" description="Basic and acidic residues" evidence="1">
    <location>
        <begin position="83"/>
        <end position="102"/>
    </location>
</feature>
<feature type="compositionally biased region" description="Low complexity" evidence="1">
    <location>
        <begin position="173"/>
        <end position="184"/>
    </location>
</feature>
<gene>
    <name evidence="4" type="ORF">SAMN05421641_10280</name>
</gene>
<dbReference type="RefSeq" id="WP_149763880.1">
    <property type="nucleotide sequence ID" value="NZ_FTMK01000002.1"/>
</dbReference>
<name>A0A1N6NSV4_9RHOB</name>
<sequence>MRLTCPRCAAQYEIAQSAIPALGREVECSACGHVWREGGPGKSGPSGAAGPARPADPDARPVLNRPLDESILAILREEAQRELRAREAETRPATRPGARDHIPATGDGAAPQAGTAEPAQPMAATTADQADWPAVTVTAPPAAAETPAPAAQRPPDPPRPDIQAPDPGPADAPAPDGNALPEAAPPVLALPDAEELAATLTRSAPPSANAPARDGQLPPATAPLIRPAAAGTAPAEPDPQPPREAPVPALVTPAAPRRGGYVSGFGLAAMLALGVVVLYALAPQVAVEEGGGWLAEWRDVVDRGRLWLHDRILDRP</sequence>
<dbReference type="NCBIfam" id="TIGR02098">
    <property type="entry name" value="MJ0042_CXXC"/>
    <property type="match status" value="1"/>
</dbReference>
<feature type="domain" description="Zinc finger/thioredoxin putative" evidence="3">
    <location>
        <begin position="1"/>
        <end position="36"/>
    </location>
</feature>
<evidence type="ECO:0000313" key="5">
    <source>
        <dbReference type="Proteomes" id="UP000323956"/>
    </source>
</evidence>
<evidence type="ECO:0000256" key="2">
    <source>
        <dbReference type="SAM" id="Phobius"/>
    </source>
</evidence>
<evidence type="ECO:0000259" key="3">
    <source>
        <dbReference type="Pfam" id="PF13717"/>
    </source>
</evidence>
<feature type="region of interest" description="Disordered" evidence="1">
    <location>
        <begin position="229"/>
        <end position="250"/>
    </location>
</feature>
<dbReference type="OrthoDB" id="7159357at2"/>
<protein>
    <submittedName>
        <fullName evidence="4">MJ0042 family finger-like domain-containing protein</fullName>
    </submittedName>
</protein>
<feature type="compositionally biased region" description="Low complexity" evidence="1">
    <location>
        <begin position="142"/>
        <end position="151"/>
    </location>
</feature>
<dbReference type="InterPro" id="IPR011723">
    <property type="entry name" value="Znf/thioredoxin_put"/>
</dbReference>
<feature type="region of interest" description="Disordered" evidence="1">
    <location>
        <begin position="142"/>
        <end position="184"/>
    </location>
</feature>
<dbReference type="Proteomes" id="UP000323956">
    <property type="component" value="Unassembled WGS sequence"/>
</dbReference>
<keyword evidence="2" id="KW-0472">Membrane</keyword>
<evidence type="ECO:0000313" key="4">
    <source>
        <dbReference type="EMBL" id="SIP95052.1"/>
    </source>
</evidence>
<keyword evidence="2" id="KW-1133">Transmembrane helix</keyword>
<dbReference type="EMBL" id="FTMK01000002">
    <property type="protein sequence ID" value="SIP95052.1"/>
    <property type="molecule type" value="Genomic_DNA"/>
</dbReference>
<feature type="region of interest" description="Disordered" evidence="1">
    <location>
        <begin position="39"/>
        <end position="65"/>
    </location>
</feature>
<feature type="compositionally biased region" description="Low complexity" evidence="1">
    <location>
        <begin position="203"/>
        <end position="212"/>
    </location>
</feature>
<proteinExistence type="predicted"/>